<proteinExistence type="predicted"/>
<organism evidence="2 3">
    <name type="scientific">Tannerella sp. oral taxon BU063 isolate Cell 5</name>
    <dbReference type="NCBI Taxonomy" id="1410950"/>
    <lineage>
        <taxon>Bacteria</taxon>
        <taxon>Pseudomonadati</taxon>
        <taxon>Bacteroidota</taxon>
        <taxon>Bacteroidia</taxon>
        <taxon>Bacteroidales</taxon>
        <taxon>Tannerellaceae</taxon>
        <taxon>Tannerella</taxon>
    </lineage>
</organism>
<accession>W2CAP0</accession>
<reference evidence="2 3" key="1">
    <citation type="submission" date="2013-11" db="EMBL/GenBank/DDBJ databases">
        <title>Single cell genomics of uncultured Tannerella BU063 (oral taxon 286).</title>
        <authorList>
            <person name="Beall C.J."/>
            <person name="Campbell A.G."/>
            <person name="Griffen A.L."/>
            <person name="Podar M."/>
            <person name="Leys E.J."/>
        </authorList>
    </citation>
    <scope>NUCLEOTIDE SEQUENCE [LARGE SCALE GENOMIC DNA]</scope>
    <source>
        <strain evidence="2">Cell 5</strain>
    </source>
</reference>
<evidence type="ECO:0000313" key="3">
    <source>
        <dbReference type="Proteomes" id="UP000018872"/>
    </source>
</evidence>
<keyword evidence="1" id="KW-0812">Transmembrane</keyword>
<feature type="transmembrane region" description="Helical" evidence="1">
    <location>
        <begin position="32"/>
        <end position="56"/>
    </location>
</feature>
<keyword evidence="1" id="KW-1133">Transmembrane helix</keyword>
<name>W2CAP0_9BACT</name>
<evidence type="ECO:0000256" key="1">
    <source>
        <dbReference type="SAM" id="Phobius"/>
    </source>
</evidence>
<gene>
    <name evidence="2" type="ORF">T229_10295</name>
</gene>
<dbReference type="EMBL" id="AYYC01000685">
    <property type="protein sequence ID" value="ETK04190.1"/>
    <property type="molecule type" value="Genomic_DNA"/>
</dbReference>
<comment type="caution">
    <text evidence="2">The sequence shown here is derived from an EMBL/GenBank/DDBJ whole genome shotgun (WGS) entry which is preliminary data.</text>
</comment>
<keyword evidence="1" id="KW-0472">Membrane</keyword>
<sequence>MAVKEKKVGNDSQAAICFHLRPFSAGIVMSSIYAGCILTVPFASLLFSIALTAFGVRFKFAAENSRT</sequence>
<dbReference type="AlphaFoldDB" id="W2CAP0"/>
<evidence type="ECO:0000313" key="2">
    <source>
        <dbReference type="EMBL" id="ETK04190.1"/>
    </source>
</evidence>
<protein>
    <submittedName>
        <fullName evidence="2">Uncharacterized protein</fullName>
    </submittedName>
</protein>
<dbReference type="Proteomes" id="UP000018872">
    <property type="component" value="Unassembled WGS sequence"/>
</dbReference>